<evidence type="ECO:0000313" key="2">
    <source>
        <dbReference type="WBParaSite" id="nRc.2.0.1.t11323-RA"/>
    </source>
</evidence>
<reference evidence="2" key="1">
    <citation type="submission" date="2022-11" db="UniProtKB">
        <authorList>
            <consortium name="WormBaseParasite"/>
        </authorList>
    </citation>
    <scope>IDENTIFICATION</scope>
</reference>
<accession>A0A915IC12</accession>
<evidence type="ECO:0000313" key="1">
    <source>
        <dbReference type="Proteomes" id="UP000887565"/>
    </source>
</evidence>
<dbReference type="AlphaFoldDB" id="A0A915IC12"/>
<name>A0A915IC12_ROMCU</name>
<dbReference type="Proteomes" id="UP000887565">
    <property type="component" value="Unplaced"/>
</dbReference>
<dbReference type="WBParaSite" id="nRc.2.0.1.t11323-RA">
    <property type="protein sequence ID" value="nRc.2.0.1.t11323-RA"/>
    <property type="gene ID" value="nRc.2.0.1.g11323"/>
</dbReference>
<keyword evidence="1" id="KW-1185">Reference proteome</keyword>
<protein>
    <submittedName>
        <fullName evidence="2">Uncharacterized protein</fullName>
    </submittedName>
</protein>
<sequence length="97" mass="10418">MDEWMWQGSRKAWPVAFQQMMPGLMIGAADAISLDGITMLVMEVSSQRNREVTGGGLGVGGLHAAAVVAVVEINCCICSARAVKRVFVDFTCSWISP</sequence>
<organism evidence="1 2">
    <name type="scientific">Romanomermis culicivorax</name>
    <name type="common">Nematode worm</name>
    <dbReference type="NCBI Taxonomy" id="13658"/>
    <lineage>
        <taxon>Eukaryota</taxon>
        <taxon>Metazoa</taxon>
        <taxon>Ecdysozoa</taxon>
        <taxon>Nematoda</taxon>
        <taxon>Enoplea</taxon>
        <taxon>Dorylaimia</taxon>
        <taxon>Mermithida</taxon>
        <taxon>Mermithoidea</taxon>
        <taxon>Mermithidae</taxon>
        <taxon>Romanomermis</taxon>
    </lineage>
</organism>
<proteinExistence type="predicted"/>